<dbReference type="Proteomes" id="UP000254950">
    <property type="component" value="Unassembled WGS sequence"/>
</dbReference>
<keyword evidence="7 15" id="KW-0375">Hydrogen ion transport</keyword>
<keyword evidence="10 15" id="KW-0472">Membrane</keyword>
<evidence type="ECO:0000256" key="5">
    <source>
        <dbReference type="ARBA" id="ARBA00022547"/>
    </source>
</evidence>
<evidence type="ECO:0000256" key="4">
    <source>
        <dbReference type="ARBA" id="ARBA00022475"/>
    </source>
</evidence>
<dbReference type="GO" id="GO:0045259">
    <property type="term" value="C:proton-transporting ATP synthase complex"/>
    <property type="evidence" value="ECO:0007669"/>
    <property type="project" value="UniProtKB-KW"/>
</dbReference>
<comment type="similarity">
    <text evidence="2 15 16">Belongs to the ATPase B chain family.</text>
</comment>
<evidence type="ECO:0000256" key="16">
    <source>
        <dbReference type="RuleBase" id="RU003848"/>
    </source>
</evidence>
<comment type="function">
    <text evidence="12 15">F(1)F(0) ATP synthase produces ATP from ADP in the presence of a proton or sodium gradient. F-type ATPases consist of two structural domains, F(1) containing the extramembraneous catalytic core and F(0) containing the membrane proton channel, linked together by a central stalk and a peripheral stalk. During catalysis, ATP synthesis in the catalytic domain of F(1) is coupled via a rotary mechanism of the central stalk subunits to proton translocation.</text>
</comment>
<keyword evidence="3 15" id="KW-0813">Transport</keyword>
<evidence type="ECO:0000256" key="17">
    <source>
        <dbReference type="SAM" id="Coils"/>
    </source>
</evidence>
<feature type="coiled-coil region" evidence="17">
    <location>
        <begin position="79"/>
        <end position="150"/>
    </location>
</feature>
<evidence type="ECO:0000256" key="3">
    <source>
        <dbReference type="ARBA" id="ARBA00022448"/>
    </source>
</evidence>
<dbReference type="PANTHER" id="PTHR33445">
    <property type="entry name" value="ATP SYNTHASE SUBUNIT B', CHLOROPLASTIC"/>
    <property type="match status" value="1"/>
</dbReference>
<organism evidence="18 19">
    <name type="scientific">Bartonella doshiae</name>
    <dbReference type="NCBI Taxonomy" id="33044"/>
    <lineage>
        <taxon>Bacteria</taxon>
        <taxon>Pseudomonadati</taxon>
        <taxon>Pseudomonadota</taxon>
        <taxon>Alphaproteobacteria</taxon>
        <taxon>Hyphomicrobiales</taxon>
        <taxon>Bartonellaceae</taxon>
        <taxon>Bartonella</taxon>
    </lineage>
</organism>
<dbReference type="GO" id="GO:0046961">
    <property type="term" value="F:proton-transporting ATPase activity, rotational mechanism"/>
    <property type="evidence" value="ECO:0007669"/>
    <property type="project" value="TreeGrafter"/>
</dbReference>
<evidence type="ECO:0000256" key="6">
    <source>
        <dbReference type="ARBA" id="ARBA00022692"/>
    </source>
</evidence>
<dbReference type="GO" id="GO:0005886">
    <property type="term" value="C:plasma membrane"/>
    <property type="evidence" value="ECO:0007669"/>
    <property type="project" value="UniProtKB-SubCell"/>
</dbReference>
<dbReference type="AlphaFoldDB" id="A0A380ZDU4"/>
<dbReference type="CDD" id="cd06503">
    <property type="entry name" value="ATP-synt_Fo_b"/>
    <property type="match status" value="1"/>
</dbReference>
<evidence type="ECO:0000256" key="7">
    <source>
        <dbReference type="ARBA" id="ARBA00022781"/>
    </source>
</evidence>
<evidence type="ECO:0000256" key="11">
    <source>
        <dbReference type="ARBA" id="ARBA00023310"/>
    </source>
</evidence>
<evidence type="ECO:0000256" key="10">
    <source>
        <dbReference type="ARBA" id="ARBA00023136"/>
    </source>
</evidence>
<dbReference type="PANTHER" id="PTHR33445:SF1">
    <property type="entry name" value="ATP SYNTHASE SUBUNIT B"/>
    <property type="match status" value="1"/>
</dbReference>
<comment type="subunit">
    <text evidence="14 15">F-type ATPases have 2 components, F(1) - the catalytic core - and F(0) - the membrane proton channel. F(1) has five subunits: alpha(3), beta(3), gamma(1), delta(1), epsilon(1). F(0) has three main subunits: a(1), b(2) and c(10-14). The alpha and beta chains form an alternating ring which encloses part of the gamma chain. F(1) is attached to F(0) by a central stalk formed by the gamma and epsilon chains, while a peripheral stalk is formed by the delta and b chains.</text>
</comment>
<comment type="subcellular location">
    <subcellularLocation>
        <location evidence="1">Cell inner membrane</location>
        <topology evidence="1">Single-pass membrane protein</topology>
    </subcellularLocation>
    <subcellularLocation>
        <location evidence="15">Cell membrane</location>
        <topology evidence="15">Single-pass membrane protein</topology>
    </subcellularLocation>
</comment>
<dbReference type="InterPro" id="IPR002146">
    <property type="entry name" value="ATP_synth_b/b'su_bac/chlpt"/>
</dbReference>
<keyword evidence="5 15" id="KW-0138">CF(0)</keyword>
<gene>
    <name evidence="18" type="primary">atpG_1</name>
    <name evidence="15" type="synonym">atpF</name>
    <name evidence="18" type="ORF">NCTC12862_00293</name>
</gene>
<dbReference type="GO" id="GO:0046933">
    <property type="term" value="F:proton-transporting ATP synthase activity, rotational mechanism"/>
    <property type="evidence" value="ECO:0007669"/>
    <property type="project" value="UniProtKB-UniRule"/>
</dbReference>
<comment type="function">
    <text evidence="13">Component of the F(0) channel, it forms part of the peripheral stalk, linking F(1) to F(0). The b'-subunit is a diverged and duplicated form of b found in plants and photosynthetic bacteria.</text>
</comment>
<evidence type="ECO:0000256" key="8">
    <source>
        <dbReference type="ARBA" id="ARBA00022989"/>
    </source>
</evidence>
<sequence length="189" mass="21355">MIFISSAYAQTSGTSVGHIRNASEHVDRVFPPFDFVHFGSHLFWLALSFGLFYLFISRVIVPRIGGVIETRRDRIASDLDQAMRMKQEADAVVKIYERKLSEAHSQAHVIARAAGEEIKQKAELERKEIEESLERKLADAEEKIVKIRDKAMQNVGLIAEEIALEIVKKLIDVDLSKESVRSAVKAADY</sequence>
<keyword evidence="9 15" id="KW-0406">Ion transport</keyword>
<evidence type="ECO:0000256" key="9">
    <source>
        <dbReference type="ARBA" id="ARBA00023065"/>
    </source>
</evidence>
<dbReference type="STRING" id="33044.GCA_900005695_00479"/>
<dbReference type="EMBL" id="UFTF01000001">
    <property type="protein sequence ID" value="SUV44544.1"/>
    <property type="molecule type" value="Genomic_DNA"/>
</dbReference>
<keyword evidence="6 15" id="KW-0812">Transmembrane</keyword>
<evidence type="ECO:0000256" key="13">
    <source>
        <dbReference type="ARBA" id="ARBA00025614"/>
    </source>
</evidence>
<evidence type="ECO:0000256" key="14">
    <source>
        <dbReference type="ARBA" id="ARBA00025830"/>
    </source>
</evidence>
<proteinExistence type="inferred from homology"/>
<keyword evidence="17" id="KW-0175">Coiled coil</keyword>
<evidence type="ECO:0000256" key="2">
    <source>
        <dbReference type="ARBA" id="ARBA00005513"/>
    </source>
</evidence>
<protein>
    <recommendedName>
        <fullName evidence="15">ATP synthase subunit b</fullName>
    </recommendedName>
    <alternativeName>
        <fullName evidence="15">ATP synthase F(0) sector subunit b</fullName>
    </alternativeName>
    <alternativeName>
        <fullName evidence="15">ATPase subunit I</fullName>
    </alternativeName>
    <alternativeName>
        <fullName evidence="15">F-type ATPase subunit b</fullName>
        <shortName evidence="15">F-ATPase subunit b</shortName>
    </alternativeName>
</protein>
<reference evidence="18 19" key="1">
    <citation type="submission" date="2018-06" db="EMBL/GenBank/DDBJ databases">
        <authorList>
            <consortium name="Pathogen Informatics"/>
            <person name="Doyle S."/>
        </authorList>
    </citation>
    <scope>NUCLEOTIDE SEQUENCE [LARGE SCALE GENOMIC DNA]</scope>
    <source>
        <strain evidence="18 19">NCTC12862</strain>
    </source>
</reference>
<name>A0A380ZDU4_BARDO</name>
<evidence type="ECO:0000313" key="19">
    <source>
        <dbReference type="Proteomes" id="UP000254950"/>
    </source>
</evidence>
<evidence type="ECO:0000256" key="15">
    <source>
        <dbReference type="HAMAP-Rule" id="MF_01398"/>
    </source>
</evidence>
<keyword evidence="11 15" id="KW-0066">ATP synthesis</keyword>
<feature type="transmembrane region" description="Helical" evidence="15">
    <location>
        <begin position="42"/>
        <end position="61"/>
    </location>
</feature>
<dbReference type="Pfam" id="PF00430">
    <property type="entry name" value="ATP-synt_B"/>
    <property type="match status" value="1"/>
</dbReference>
<dbReference type="HAMAP" id="MF_01398">
    <property type="entry name" value="ATP_synth_b_bprime"/>
    <property type="match status" value="1"/>
</dbReference>
<accession>A0A380ZDU4</accession>
<keyword evidence="8 15" id="KW-1133">Transmembrane helix</keyword>
<dbReference type="InterPro" id="IPR050059">
    <property type="entry name" value="ATP_synthase_B_chain"/>
</dbReference>
<evidence type="ECO:0000313" key="18">
    <source>
        <dbReference type="EMBL" id="SUV44544.1"/>
    </source>
</evidence>
<dbReference type="NCBIfam" id="NF006612">
    <property type="entry name" value="PRK09174.1"/>
    <property type="match status" value="1"/>
</dbReference>
<keyword evidence="4 15" id="KW-1003">Cell membrane</keyword>
<evidence type="ECO:0000256" key="12">
    <source>
        <dbReference type="ARBA" id="ARBA00025198"/>
    </source>
</evidence>
<evidence type="ECO:0000256" key="1">
    <source>
        <dbReference type="ARBA" id="ARBA00004377"/>
    </source>
</evidence>